<keyword evidence="1" id="KW-0812">Transmembrane</keyword>
<dbReference type="OrthoDB" id="4381771at2"/>
<dbReference type="RefSeq" id="WP_086534675.1">
    <property type="nucleotide sequence ID" value="NZ_NGFO01000006.1"/>
</dbReference>
<dbReference type="Proteomes" id="UP000194632">
    <property type="component" value="Unassembled WGS sequence"/>
</dbReference>
<proteinExistence type="predicted"/>
<evidence type="ECO:0000256" key="1">
    <source>
        <dbReference type="SAM" id="Phobius"/>
    </source>
</evidence>
<dbReference type="STRING" id="417102.CA982_07435"/>
<evidence type="ECO:0000313" key="2">
    <source>
        <dbReference type="EMBL" id="OUC79699.1"/>
    </source>
</evidence>
<accession>A0A243QD63</accession>
<evidence type="ECO:0000313" key="3">
    <source>
        <dbReference type="Proteomes" id="UP000194632"/>
    </source>
</evidence>
<sequence>MRDTPRSTSVAFTGYLILLLGFLFLGLFVMALAGGVDAPAWPFGVAMAVFLITSVACFRHQSELSRRSRISGGDIVSADPLTPLLRRTDIERYEQTYRPRADVSTMHRTEWTASDRAA</sequence>
<feature type="transmembrane region" description="Helical" evidence="1">
    <location>
        <begin position="12"/>
        <end position="34"/>
    </location>
</feature>
<keyword evidence="1" id="KW-0472">Membrane</keyword>
<dbReference type="EMBL" id="NGFO01000006">
    <property type="protein sequence ID" value="OUC79699.1"/>
    <property type="molecule type" value="Genomic_DNA"/>
</dbReference>
<protein>
    <submittedName>
        <fullName evidence="2">Uncharacterized protein</fullName>
    </submittedName>
</protein>
<name>A0A243QD63_9ACTN</name>
<gene>
    <name evidence="2" type="ORF">CA982_07435</name>
</gene>
<comment type="caution">
    <text evidence="2">The sequence shown here is derived from an EMBL/GenBank/DDBJ whole genome shotgun (WGS) entry which is preliminary data.</text>
</comment>
<organism evidence="2 3">
    <name type="scientific">Gordonia lacunae</name>
    <dbReference type="NCBI Taxonomy" id="417102"/>
    <lineage>
        <taxon>Bacteria</taxon>
        <taxon>Bacillati</taxon>
        <taxon>Actinomycetota</taxon>
        <taxon>Actinomycetes</taxon>
        <taxon>Mycobacteriales</taxon>
        <taxon>Gordoniaceae</taxon>
        <taxon>Gordonia</taxon>
    </lineage>
</organism>
<dbReference type="AlphaFoldDB" id="A0A243QD63"/>
<reference evidence="2 3" key="1">
    <citation type="submission" date="2017-05" db="EMBL/GenBank/DDBJ databases">
        <title>Biotechnological potential of actinobacteria isolated from South African environments.</title>
        <authorList>
            <person name="Le Roes-Hill M."/>
            <person name="Prins A."/>
            <person name="Durrell K.A."/>
        </authorList>
    </citation>
    <scope>NUCLEOTIDE SEQUENCE [LARGE SCALE GENOMIC DNA]</scope>
    <source>
        <strain evidence="2">BS2</strain>
    </source>
</reference>
<feature type="transmembrane region" description="Helical" evidence="1">
    <location>
        <begin position="40"/>
        <end position="58"/>
    </location>
</feature>
<keyword evidence="1" id="KW-1133">Transmembrane helix</keyword>
<keyword evidence="3" id="KW-1185">Reference proteome</keyword>